<dbReference type="PROSITE" id="PS51257">
    <property type="entry name" value="PROKAR_LIPOPROTEIN"/>
    <property type="match status" value="1"/>
</dbReference>
<organism evidence="1">
    <name type="scientific">Klebsiella pneumoniae</name>
    <dbReference type="NCBI Taxonomy" id="573"/>
    <lineage>
        <taxon>Bacteria</taxon>
        <taxon>Pseudomonadati</taxon>
        <taxon>Pseudomonadota</taxon>
        <taxon>Gammaproteobacteria</taxon>
        <taxon>Enterobacterales</taxon>
        <taxon>Enterobacteriaceae</taxon>
        <taxon>Klebsiella/Raoultella group</taxon>
        <taxon>Klebsiella</taxon>
        <taxon>Klebsiella pneumoniae complex</taxon>
    </lineage>
</organism>
<name>A0A483IXT0_KLEPN</name>
<dbReference type="EMBL" id="SDCL01000008">
    <property type="protein sequence ID" value="TCX35389.1"/>
    <property type="molecule type" value="Genomic_DNA"/>
</dbReference>
<accession>A0A483IXT0</accession>
<dbReference type="AlphaFoldDB" id="A0A483IXT0"/>
<proteinExistence type="predicted"/>
<reference evidence="1" key="1">
    <citation type="submission" date="2019-01" db="EMBL/GenBank/DDBJ databases">
        <authorList>
            <person name="Lista F."/>
            <person name="Anselmo A."/>
        </authorList>
    </citation>
    <scope>NUCLEOTIDE SEQUENCE</scope>
    <source>
        <strain evidence="1">11S</strain>
    </source>
</reference>
<protein>
    <submittedName>
        <fullName evidence="1">Biopolymer transporter TonB</fullName>
    </submittedName>
</protein>
<gene>
    <name evidence="1" type="ORF">ETE67_10855</name>
</gene>
<evidence type="ECO:0000313" key="1">
    <source>
        <dbReference type="EMBL" id="TCX35389.1"/>
    </source>
</evidence>
<comment type="caution">
    <text evidence="1">The sequence shown here is derived from an EMBL/GenBank/DDBJ whole genome shotgun (WGS) entry which is preliminary data.</text>
</comment>
<sequence length="65" mass="6933">MAQKTSPCLTTVQPPPGAGGCFGDFLHNQMAGLNRFAQRRGGRGPGIINAYLLSGLPQSEYNRRG</sequence>